<dbReference type="SUPFAM" id="SSF51430">
    <property type="entry name" value="NAD(P)-linked oxidoreductase"/>
    <property type="match status" value="1"/>
</dbReference>
<dbReference type="AlphaFoldDB" id="A0A7S2R028"/>
<evidence type="ECO:0000313" key="2">
    <source>
        <dbReference type="EMBL" id="CAD9656944.1"/>
    </source>
</evidence>
<name>A0A7S2R028_9STRA</name>
<dbReference type="InterPro" id="IPR023210">
    <property type="entry name" value="NADP_OxRdtase_dom"/>
</dbReference>
<proteinExistence type="predicted"/>
<dbReference type="PANTHER" id="PTHR43312">
    <property type="entry name" value="D-THREO-ALDOSE 1-DEHYDROGENASE"/>
    <property type="match status" value="1"/>
</dbReference>
<dbReference type="EMBL" id="HBHI01001530">
    <property type="protein sequence ID" value="CAD9656944.1"/>
    <property type="molecule type" value="Transcribed_RNA"/>
</dbReference>
<protein>
    <recommendedName>
        <fullName evidence="1">NADP-dependent oxidoreductase domain-containing protein</fullName>
    </recommendedName>
</protein>
<dbReference type="Gene3D" id="3.20.20.100">
    <property type="entry name" value="NADP-dependent oxidoreductase domain"/>
    <property type="match status" value="1"/>
</dbReference>
<reference evidence="2" key="1">
    <citation type="submission" date="2021-01" db="EMBL/GenBank/DDBJ databases">
        <authorList>
            <person name="Corre E."/>
            <person name="Pelletier E."/>
            <person name="Niang G."/>
            <person name="Scheremetjew M."/>
            <person name="Finn R."/>
            <person name="Kale V."/>
            <person name="Holt S."/>
            <person name="Cochrane G."/>
            <person name="Meng A."/>
            <person name="Brown T."/>
            <person name="Cohen L."/>
        </authorList>
    </citation>
    <scope>NUCLEOTIDE SEQUENCE</scope>
    <source>
        <strain evidence="2">CCMP1452</strain>
    </source>
</reference>
<dbReference type="Pfam" id="PF00248">
    <property type="entry name" value="Aldo_ket_red"/>
    <property type="match status" value="1"/>
</dbReference>
<evidence type="ECO:0000259" key="1">
    <source>
        <dbReference type="Pfam" id="PF00248"/>
    </source>
</evidence>
<dbReference type="PANTHER" id="PTHR43312:SF2">
    <property type="entry name" value="OXIDOREDUCTASE"/>
    <property type="match status" value="1"/>
</dbReference>
<gene>
    <name evidence="2" type="ORF">EANT1437_LOCUS743</name>
</gene>
<dbReference type="InterPro" id="IPR036812">
    <property type="entry name" value="NAD(P)_OxRdtase_dom_sf"/>
</dbReference>
<sequence>MVTKNNELSFLVRLAVNEAYTEIPICESATVDPNSNDNTENQRSIVIAKSFISLTCPEFLSSPISHDDDRLVKVGRAIKDLLEAAKSDEEENVKQSRLEASLALIVEECIALASGSIKVPKVQFGKTNLEMPIVTLGCMRFQQSWMPGIKMDGVADDCQENLKNIISYAVKDLGINHIETARGYGSSEVQIGEILKKMFDDGEIKREELIIQVKVGAKSTAKEFRGTLETSFKNLKLNYVDLFSFHGVNMEKDFDFIFNNGENGNCYDVVEEYIKAGKIRHVGFTSHGRVDLIRRVIETDKFDYANIHYHAFGSYTASGEGETAGNLQNIRLMNEKNMGVFIISPYDKGGRLYAPSRKLRSLTLPDLEPLAYGSSWLWNHGELVDDKAHIHTIVCGAARPSDLDQPAIGAFFHQERREDMIEKTRKVTGRLHQAALDVLGERWMGSWHIGLHNCSFYDEKIQFGQIVGLYNILKAYGMLGYCKDRYGTFEGNSKSWDINLSSKENIEKLGGWGWMPGCDTDPKNDYIIELENVPIENKEQVLEALRFVQKYCSKNCDATIPKEWETAYDMRPWNAYPERS</sequence>
<organism evidence="2">
    <name type="scientific">Eucampia antarctica</name>
    <dbReference type="NCBI Taxonomy" id="49252"/>
    <lineage>
        <taxon>Eukaryota</taxon>
        <taxon>Sar</taxon>
        <taxon>Stramenopiles</taxon>
        <taxon>Ochrophyta</taxon>
        <taxon>Bacillariophyta</taxon>
        <taxon>Mediophyceae</taxon>
        <taxon>Biddulphiophycidae</taxon>
        <taxon>Hemiaulales</taxon>
        <taxon>Hemiaulaceae</taxon>
        <taxon>Eucampia</taxon>
    </lineage>
</organism>
<accession>A0A7S2R028</accession>
<dbReference type="InterPro" id="IPR053135">
    <property type="entry name" value="AKR2_Oxidoreductase"/>
</dbReference>
<feature type="domain" description="NADP-dependent oxidoreductase" evidence="1">
    <location>
        <begin position="136"/>
        <end position="345"/>
    </location>
</feature>